<evidence type="ECO:0000313" key="2">
    <source>
        <dbReference type="Proteomes" id="UP000225515"/>
    </source>
</evidence>
<sequence>MMTLKAVYKDGSEQIIEVKRVGYAHGSRLVDFVDCDGPGQFFMEDRVLSVYVMNSAGSTVGKYQLAE</sequence>
<proteinExistence type="predicted"/>
<dbReference type="EMBL" id="KX130960">
    <property type="protein sequence ID" value="APU93233.1"/>
    <property type="molecule type" value="Genomic_DNA"/>
</dbReference>
<dbReference type="KEGG" id="vg:54979338"/>
<name>A0A1P8DUP9_9CAUD</name>
<evidence type="ECO:0000313" key="1">
    <source>
        <dbReference type="EMBL" id="APU93233.1"/>
    </source>
</evidence>
<organism evidence="1 2">
    <name type="scientific">Escherichia phage vB_EcoS-IME253</name>
    <dbReference type="NCBI Taxonomy" id="1933412"/>
    <lineage>
        <taxon>Viruses</taxon>
        <taxon>Duplodnaviria</taxon>
        <taxon>Heunggongvirae</taxon>
        <taxon>Uroviricota</taxon>
        <taxon>Caudoviricetes</taxon>
        <taxon>Drexlerviridae</taxon>
        <taxon>Braunvirinae</taxon>
        <taxon>Rtpvirus</taxon>
        <taxon>Rtpvirus IME253</taxon>
    </lineage>
</organism>
<accession>A0A1P8DUP9</accession>
<dbReference type="Proteomes" id="UP000225515">
    <property type="component" value="Segment"/>
</dbReference>
<dbReference type="RefSeq" id="YP_009789198.1">
    <property type="nucleotide sequence ID" value="NC_047810.1"/>
</dbReference>
<dbReference type="GeneID" id="54979338"/>
<keyword evidence="2" id="KW-1185">Reference proteome</keyword>
<reference evidence="1 2" key="1">
    <citation type="submission" date="2016-04" db="EMBL/GenBank/DDBJ databases">
        <title>An efficient strategy for bacteriophage contamination control in bacterial fermentation.</title>
        <authorList>
            <person name="Xing S."/>
            <person name="Sun Q."/>
            <person name="An X."/>
            <person name="Mi Z."/>
            <person name="Tong Y."/>
        </authorList>
    </citation>
    <scope>NUCLEOTIDE SEQUENCE [LARGE SCALE GENOMIC DNA]</scope>
</reference>
<protein>
    <submittedName>
        <fullName evidence="1">Uncharacterized protein</fullName>
    </submittedName>
</protein>